<keyword evidence="2" id="KW-1185">Reference proteome</keyword>
<gene>
    <name evidence="1" type="ORF">FKW44_005486</name>
</gene>
<evidence type="ECO:0000313" key="1">
    <source>
        <dbReference type="EMBL" id="QQP53125.1"/>
    </source>
</evidence>
<dbReference type="AlphaFoldDB" id="A0A7T8KC22"/>
<dbReference type="Proteomes" id="UP000595437">
    <property type="component" value="Chromosome 3"/>
</dbReference>
<name>A0A7T8KC22_CALRO</name>
<accession>A0A7T8KC22</accession>
<sequence>MERLFGNLFKPLTVRILKIADTPIKDISDGTFDQLSTSLEELYIQNSLLT</sequence>
<feature type="non-terminal residue" evidence="1">
    <location>
        <position position="50"/>
    </location>
</feature>
<organism evidence="1 2">
    <name type="scientific">Caligus rogercresseyi</name>
    <name type="common">Sea louse</name>
    <dbReference type="NCBI Taxonomy" id="217165"/>
    <lineage>
        <taxon>Eukaryota</taxon>
        <taxon>Metazoa</taxon>
        <taxon>Ecdysozoa</taxon>
        <taxon>Arthropoda</taxon>
        <taxon>Crustacea</taxon>
        <taxon>Multicrustacea</taxon>
        <taxon>Hexanauplia</taxon>
        <taxon>Copepoda</taxon>
        <taxon>Siphonostomatoida</taxon>
        <taxon>Caligidae</taxon>
        <taxon>Caligus</taxon>
    </lineage>
</organism>
<evidence type="ECO:0000313" key="2">
    <source>
        <dbReference type="Proteomes" id="UP000595437"/>
    </source>
</evidence>
<reference evidence="2" key="1">
    <citation type="submission" date="2021-01" db="EMBL/GenBank/DDBJ databases">
        <title>Caligus Genome Assembly.</title>
        <authorList>
            <person name="Gallardo-Escarate C."/>
        </authorList>
    </citation>
    <scope>NUCLEOTIDE SEQUENCE [LARGE SCALE GENOMIC DNA]</scope>
</reference>
<protein>
    <submittedName>
        <fullName evidence="1">Chaoptinlike</fullName>
    </submittedName>
</protein>
<dbReference type="EMBL" id="CP045892">
    <property type="protein sequence ID" value="QQP53125.1"/>
    <property type="molecule type" value="Genomic_DNA"/>
</dbReference>
<proteinExistence type="predicted"/>